<gene>
    <name evidence="3" type="ORF">GCM10011401_04450</name>
</gene>
<evidence type="ECO:0000313" key="3">
    <source>
        <dbReference type="EMBL" id="GGE60646.1"/>
    </source>
</evidence>
<feature type="compositionally biased region" description="Low complexity" evidence="1">
    <location>
        <begin position="346"/>
        <end position="364"/>
    </location>
</feature>
<evidence type="ECO:0000313" key="4">
    <source>
        <dbReference type="Proteomes" id="UP000633136"/>
    </source>
</evidence>
<reference evidence="3" key="1">
    <citation type="journal article" date="2014" name="Int. J. Syst. Evol. Microbiol.">
        <title>Complete genome sequence of Corynebacterium casei LMG S-19264T (=DSM 44701T), isolated from a smear-ripened cheese.</title>
        <authorList>
            <consortium name="US DOE Joint Genome Institute (JGI-PGF)"/>
            <person name="Walter F."/>
            <person name="Albersmeier A."/>
            <person name="Kalinowski J."/>
            <person name="Ruckert C."/>
        </authorList>
    </citation>
    <scope>NUCLEOTIDE SEQUENCE</scope>
    <source>
        <strain evidence="3">CGMCC 1.15388</strain>
    </source>
</reference>
<feature type="domain" description="CobQ/CobB/MinD/ParA nucleotide binding" evidence="2">
    <location>
        <begin position="471"/>
        <end position="602"/>
    </location>
</feature>
<evidence type="ECO:0000256" key="1">
    <source>
        <dbReference type="SAM" id="MobiDB-lite"/>
    </source>
</evidence>
<dbReference type="SUPFAM" id="SSF52540">
    <property type="entry name" value="P-loop containing nucleoside triphosphate hydrolases"/>
    <property type="match status" value="1"/>
</dbReference>
<dbReference type="InterPro" id="IPR050625">
    <property type="entry name" value="ParA/MinD_ATPase"/>
</dbReference>
<protein>
    <recommendedName>
        <fullName evidence="2">CobQ/CobB/MinD/ParA nucleotide binding domain-containing protein</fullName>
    </recommendedName>
</protein>
<dbReference type="PANTHER" id="PTHR43384">
    <property type="entry name" value="SEPTUM SITE-DETERMINING PROTEIN MIND HOMOLOG, CHLOROPLASTIC-RELATED"/>
    <property type="match status" value="1"/>
</dbReference>
<feature type="compositionally biased region" description="Low complexity" evidence="1">
    <location>
        <begin position="256"/>
        <end position="268"/>
    </location>
</feature>
<dbReference type="GO" id="GO:0009898">
    <property type="term" value="C:cytoplasmic side of plasma membrane"/>
    <property type="evidence" value="ECO:0007669"/>
    <property type="project" value="TreeGrafter"/>
</dbReference>
<feature type="compositionally biased region" description="Basic and acidic residues" evidence="1">
    <location>
        <begin position="144"/>
        <end position="154"/>
    </location>
</feature>
<sequence>MSVAERTVRFTADGVLTLDGQTVQMPEGVTDPYEYCLNILIHQAHGSGTSVSVQAIDDPSGESTFFTVMPNGEVRTHQQPAHNQQAQQQSQHQQTQRPAQHSAAPQQSAQQPSSARAPQEQAHDADREPSAPPAPPPFEPAQPEAERRSADQHPAEQNGAEQYEPQVVEHASAAADSEEQLSAEAALPTSSDQPAEVEDTAEPEPSEAAQSADQVSSETPAQQPAEQEASAASPSPARAADTEQTFAAGHTPEADQGSASEQAPAAEQSRAEQQDSPADPAPAEAAAPTASAETALPEDLQHTQPQENLGEQAPAAPSPAEPAAAAEQDPHRAAEPQPAASDPDLETSPTPEAPAPESTFPTPARNLPPADFTFPAADEPLPVQPVAGPPLDAYGQEPELDMEPSRRERRLRAEQENFLEQEREPDPGTWAKTVELLTLGLNKAGPSAEEREQQARAQRIRRRLTGSHNTAVLSLKGGIGKTSTTVGVGHALAEHRGDMVCAVDANPDSGDLVERALGEAELHSRNGLTIADVVNDADQINSLTGLQNYLEISDRLYVLAGEQDPELSDSLTAQEYRRVQDLLSQYFAVTLTDCGTGVSHPAMEAVLERADNIVIAAGYAISGAERARRVLTWLDDQGYSHLADEAIIVITDKDTVSDRVIPEKINEILAGLCRGLYVVPHDPAVADGDSVRVDQLKPATLKAYREIAAAIVDGYPSRDGERHGA</sequence>
<reference evidence="3" key="2">
    <citation type="submission" date="2020-09" db="EMBL/GenBank/DDBJ databases">
        <authorList>
            <person name="Sun Q."/>
            <person name="Zhou Y."/>
        </authorList>
    </citation>
    <scope>NUCLEOTIDE SEQUENCE</scope>
    <source>
        <strain evidence="3">CGMCC 1.15388</strain>
    </source>
</reference>
<feature type="compositionally biased region" description="Low complexity" evidence="1">
    <location>
        <begin position="77"/>
        <end position="120"/>
    </location>
</feature>
<dbReference type="InterPro" id="IPR002586">
    <property type="entry name" value="CobQ/CobB/MinD/ParA_Nub-bd_dom"/>
</dbReference>
<feature type="compositionally biased region" description="Pro residues" evidence="1">
    <location>
        <begin position="130"/>
        <end position="140"/>
    </location>
</feature>
<dbReference type="GO" id="GO:0005829">
    <property type="term" value="C:cytosol"/>
    <property type="evidence" value="ECO:0007669"/>
    <property type="project" value="TreeGrafter"/>
</dbReference>
<dbReference type="Gene3D" id="3.40.50.300">
    <property type="entry name" value="P-loop containing nucleotide triphosphate hydrolases"/>
    <property type="match status" value="1"/>
</dbReference>
<dbReference type="Pfam" id="PF01656">
    <property type="entry name" value="CbiA"/>
    <property type="match status" value="1"/>
</dbReference>
<dbReference type="RefSeq" id="WP_229658718.1">
    <property type="nucleotide sequence ID" value="NZ_BMIS01000001.1"/>
</dbReference>
<accession>A0A917ALH8</accession>
<proteinExistence type="predicted"/>
<dbReference type="GO" id="GO:0051782">
    <property type="term" value="P:negative regulation of cell division"/>
    <property type="evidence" value="ECO:0007669"/>
    <property type="project" value="TreeGrafter"/>
</dbReference>
<dbReference type="PANTHER" id="PTHR43384:SF14">
    <property type="entry name" value="ESX-1 SECRETION-ASSOCIATED PROTEIN ESPI"/>
    <property type="match status" value="1"/>
</dbReference>
<dbReference type="GO" id="GO:0016887">
    <property type="term" value="F:ATP hydrolysis activity"/>
    <property type="evidence" value="ECO:0007669"/>
    <property type="project" value="TreeGrafter"/>
</dbReference>
<feature type="region of interest" description="Disordered" evidence="1">
    <location>
        <begin position="76"/>
        <end position="408"/>
    </location>
</feature>
<organism evidence="3 4">
    <name type="scientific">Nesterenkonia cremea</name>
    <dbReference type="NCBI Taxonomy" id="1882340"/>
    <lineage>
        <taxon>Bacteria</taxon>
        <taxon>Bacillati</taxon>
        <taxon>Actinomycetota</taxon>
        <taxon>Actinomycetes</taxon>
        <taxon>Micrococcales</taxon>
        <taxon>Micrococcaceae</taxon>
        <taxon>Nesterenkonia</taxon>
    </lineage>
</organism>
<keyword evidence="4" id="KW-1185">Reference proteome</keyword>
<name>A0A917ALH8_9MICC</name>
<dbReference type="AlphaFoldDB" id="A0A917ALH8"/>
<evidence type="ECO:0000259" key="2">
    <source>
        <dbReference type="Pfam" id="PF01656"/>
    </source>
</evidence>
<comment type="caution">
    <text evidence="3">The sequence shown here is derived from an EMBL/GenBank/DDBJ whole genome shotgun (WGS) entry which is preliminary data.</text>
</comment>
<dbReference type="Proteomes" id="UP000633136">
    <property type="component" value="Unassembled WGS sequence"/>
</dbReference>
<feature type="compositionally biased region" description="Low complexity" evidence="1">
    <location>
        <begin position="274"/>
        <end position="295"/>
    </location>
</feature>
<feature type="compositionally biased region" description="Low complexity" evidence="1">
    <location>
        <begin position="206"/>
        <end position="239"/>
    </location>
</feature>
<dbReference type="EMBL" id="BMIS01000001">
    <property type="protein sequence ID" value="GGE60646.1"/>
    <property type="molecule type" value="Genomic_DNA"/>
</dbReference>
<dbReference type="InterPro" id="IPR027417">
    <property type="entry name" value="P-loop_NTPase"/>
</dbReference>
<feature type="compositionally biased region" description="Acidic residues" evidence="1">
    <location>
        <begin position="195"/>
        <end position="205"/>
    </location>
</feature>
<dbReference type="GO" id="GO:0005524">
    <property type="term" value="F:ATP binding"/>
    <property type="evidence" value="ECO:0007669"/>
    <property type="project" value="TreeGrafter"/>
</dbReference>